<feature type="domain" description="Sof1-like protein" evidence="8">
    <location>
        <begin position="360"/>
        <end position="446"/>
    </location>
</feature>
<protein>
    <submittedName>
        <fullName evidence="9">WD domain, G-beta repeat protein</fullName>
    </submittedName>
</protein>
<keyword evidence="4" id="KW-0677">Repeat</keyword>
<dbReference type="STRING" id="29172.A0A0D8XRG3"/>
<dbReference type="PANTHER" id="PTHR22851">
    <property type="entry name" value="U3 SMALL NUCLEOLAR RNA U3 SNORNA ASSOCIATED PROTEIN"/>
    <property type="match status" value="1"/>
</dbReference>
<proteinExistence type="inferred from homology"/>
<evidence type="ECO:0000256" key="3">
    <source>
        <dbReference type="ARBA" id="ARBA00022574"/>
    </source>
</evidence>
<accession>A0A0D8XRG3</accession>
<evidence type="ECO:0000313" key="10">
    <source>
        <dbReference type="Proteomes" id="UP000053766"/>
    </source>
</evidence>
<feature type="repeat" description="WD" evidence="7">
    <location>
        <begin position="284"/>
        <end position="325"/>
    </location>
</feature>
<dbReference type="GO" id="GO:0032040">
    <property type="term" value="C:small-subunit processome"/>
    <property type="evidence" value="ECO:0007669"/>
    <property type="project" value="TreeGrafter"/>
</dbReference>
<name>A0A0D8XRG3_DICVI</name>
<evidence type="ECO:0000256" key="6">
    <source>
        <dbReference type="ARBA" id="ARBA00023274"/>
    </source>
</evidence>
<evidence type="ECO:0000256" key="4">
    <source>
        <dbReference type="ARBA" id="ARBA00022737"/>
    </source>
</evidence>
<dbReference type="GO" id="GO:0000462">
    <property type="term" value="P:maturation of SSU-rRNA from tricistronic rRNA transcript (SSU-rRNA, 5.8S rRNA, LSU-rRNA)"/>
    <property type="evidence" value="ECO:0007669"/>
    <property type="project" value="TreeGrafter"/>
</dbReference>
<feature type="repeat" description="WD" evidence="7">
    <location>
        <begin position="327"/>
        <end position="368"/>
    </location>
</feature>
<keyword evidence="5" id="KW-0539">Nucleus</keyword>
<evidence type="ECO:0000256" key="5">
    <source>
        <dbReference type="ARBA" id="ARBA00023242"/>
    </source>
</evidence>
<keyword evidence="3 7" id="KW-0853">WD repeat</keyword>
<dbReference type="EMBL" id="KN716358">
    <property type="protein sequence ID" value="KJH46337.1"/>
    <property type="molecule type" value="Genomic_DNA"/>
</dbReference>
<dbReference type="Pfam" id="PF04158">
    <property type="entry name" value="Sof1"/>
    <property type="match status" value="1"/>
</dbReference>
<evidence type="ECO:0000256" key="1">
    <source>
        <dbReference type="ARBA" id="ARBA00004604"/>
    </source>
</evidence>
<evidence type="ECO:0000256" key="2">
    <source>
        <dbReference type="ARBA" id="ARBA00005649"/>
    </source>
</evidence>
<dbReference type="Pfam" id="PF00400">
    <property type="entry name" value="WD40"/>
    <property type="match status" value="4"/>
</dbReference>
<dbReference type="InterPro" id="IPR001680">
    <property type="entry name" value="WD40_rpt"/>
</dbReference>
<dbReference type="SUPFAM" id="SSF50978">
    <property type="entry name" value="WD40 repeat-like"/>
    <property type="match status" value="1"/>
</dbReference>
<dbReference type="AlphaFoldDB" id="A0A0D8XRG3"/>
<dbReference type="Proteomes" id="UP000053766">
    <property type="component" value="Unassembled WGS sequence"/>
</dbReference>
<organism evidence="9 10">
    <name type="scientific">Dictyocaulus viviparus</name>
    <name type="common">Bovine lungworm</name>
    <dbReference type="NCBI Taxonomy" id="29172"/>
    <lineage>
        <taxon>Eukaryota</taxon>
        <taxon>Metazoa</taxon>
        <taxon>Ecdysozoa</taxon>
        <taxon>Nematoda</taxon>
        <taxon>Chromadorea</taxon>
        <taxon>Rhabditida</taxon>
        <taxon>Rhabditina</taxon>
        <taxon>Rhabditomorpha</taxon>
        <taxon>Strongyloidea</taxon>
        <taxon>Metastrongylidae</taxon>
        <taxon>Dictyocaulus</taxon>
    </lineage>
</organism>
<dbReference type="InterPro" id="IPR015943">
    <property type="entry name" value="WD40/YVTN_repeat-like_dom_sf"/>
</dbReference>
<keyword evidence="6" id="KW-0687">Ribonucleoprotein</keyword>
<keyword evidence="10" id="KW-1185">Reference proteome</keyword>
<dbReference type="InterPro" id="IPR051733">
    <property type="entry name" value="WD_repeat_DCAF13/WDSOF1"/>
</dbReference>
<evidence type="ECO:0000259" key="8">
    <source>
        <dbReference type="Pfam" id="PF04158"/>
    </source>
</evidence>
<dbReference type="OrthoDB" id="10249065at2759"/>
<dbReference type="PANTHER" id="PTHR22851:SF0">
    <property type="entry name" value="DDB1- AND CUL4-ASSOCIATED FACTOR 13"/>
    <property type="match status" value="1"/>
</dbReference>
<dbReference type="PROSITE" id="PS50294">
    <property type="entry name" value="WD_REPEATS_REGION"/>
    <property type="match status" value="2"/>
</dbReference>
<dbReference type="SMART" id="SM00320">
    <property type="entry name" value="WD40"/>
    <property type="match status" value="5"/>
</dbReference>
<dbReference type="PROSITE" id="PS50082">
    <property type="entry name" value="WD_REPEATS_2"/>
    <property type="match status" value="3"/>
</dbReference>
<comment type="subcellular location">
    <subcellularLocation>
        <location evidence="1">Nucleus</location>
        <location evidence="1">Nucleolus</location>
    </subcellularLocation>
</comment>
<reference evidence="10" key="2">
    <citation type="journal article" date="2016" name="Sci. Rep.">
        <title>Dictyocaulus viviparus genome, variome and transcriptome elucidate lungworm biology and support future intervention.</title>
        <authorList>
            <person name="McNulty S.N."/>
            <person name="Strube C."/>
            <person name="Rosa B.A."/>
            <person name="Martin J.C."/>
            <person name="Tyagi R."/>
            <person name="Choi Y.J."/>
            <person name="Wang Q."/>
            <person name="Hallsworth Pepin K."/>
            <person name="Zhang X."/>
            <person name="Ozersky P."/>
            <person name="Wilson R.K."/>
            <person name="Sternberg P.W."/>
            <person name="Gasser R.B."/>
            <person name="Mitreva M."/>
        </authorList>
    </citation>
    <scope>NUCLEOTIDE SEQUENCE [LARGE SCALE GENOMIC DNA]</scope>
    <source>
        <strain evidence="10">HannoverDv2000</strain>
    </source>
</reference>
<sequence length="456" mass="51478">MHFVQSSLLDDLKVAIVRNWNAPEDPFRAQIEYTRALNATKLERVFAKPFVASLDGHLEGVHILAKHPNRPSIVLSGARDGQVKVWALAKRRCLSTLQTHNGPVNGISIDNALRDTFVTVGQDCTINRWRLPETSNDVGGIVCELLDSVTLDSLFIVFAFPHGVEHAVSHLANSSQFVTCGSGVSVWCSEGTRKIREYDVGYDTSHVVRANPIEEAVLVGATSDRSIFVIDTRQAVTLKKVTMKLRPNMVTWNPLEAFTFAVASDDYNLYTFDMRYMDNPKFIHCGHTAAVVDLDFSPTGQEIVSGSFDRSLRIFRANESRSRDIYHTKRMSNVLSVLWSMDNKFVLSGSNEMNVRVWKAKAADKIGPLAPREKAAFAYNEKLREQFKEHPEIRRIARHRNVPKSIFHAAREHAAIRSSQSRKEFNRRRAEGIKDEDVEFVPLVKKAMVKKSTELL</sequence>
<reference evidence="9 10" key="1">
    <citation type="submission" date="2013-11" db="EMBL/GenBank/DDBJ databases">
        <title>Draft genome of the bovine lungworm Dictyocaulus viviparus.</title>
        <authorList>
            <person name="Mitreva M."/>
        </authorList>
    </citation>
    <scope>NUCLEOTIDE SEQUENCE [LARGE SCALE GENOMIC DNA]</scope>
    <source>
        <strain evidence="9 10">HannoverDv2000</strain>
    </source>
</reference>
<evidence type="ECO:0000313" key="9">
    <source>
        <dbReference type="EMBL" id="KJH46337.1"/>
    </source>
</evidence>
<dbReference type="Gene3D" id="2.130.10.10">
    <property type="entry name" value="YVTN repeat-like/Quinoprotein amine dehydrogenase"/>
    <property type="match status" value="2"/>
</dbReference>
<feature type="repeat" description="WD" evidence="7">
    <location>
        <begin position="54"/>
        <end position="96"/>
    </location>
</feature>
<evidence type="ECO:0000256" key="7">
    <source>
        <dbReference type="PROSITE-ProRule" id="PRU00221"/>
    </source>
</evidence>
<comment type="similarity">
    <text evidence="2">Belongs to the WD repeat DCAF13/WDSOF1 family.</text>
</comment>
<gene>
    <name evidence="9" type="ORF">DICVIV_07608</name>
</gene>
<dbReference type="InterPro" id="IPR007287">
    <property type="entry name" value="Sof1"/>
</dbReference>
<dbReference type="InterPro" id="IPR036322">
    <property type="entry name" value="WD40_repeat_dom_sf"/>
</dbReference>